<organism evidence="3 4">
    <name type="scientific">Dulcicalothrix desertica PCC 7102</name>
    <dbReference type="NCBI Taxonomy" id="232991"/>
    <lineage>
        <taxon>Bacteria</taxon>
        <taxon>Bacillati</taxon>
        <taxon>Cyanobacteriota</taxon>
        <taxon>Cyanophyceae</taxon>
        <taxon>Nostocales</taxon>
        <taxon>Calotrichaceae</taxon>
        <taxon>Dulcicalothrix</taxon>
    </lineage>
</organism>
<dbReference type="PANTHER" id="PTHR11908:SF132">
    <property type="entry name" value="ALDEHYDE OXIDASE 1-RELATED"/>
    <property type="match status" value="1"/>
</dbReference>
<proteinExistence type="predicted"/>
<dbReference type="GO" id="GO:0016491">
    <property type="term" value="F:oxidoreductase activity"/>
    <property type="evidence" value="ECO:0007669"/>
    <property type="project" value="InterPro"/>
</dbReference>
<dbReference type="Pfam" id="PF20256">
    <property type="entry name" value="MoCoBD_2"/>
    <property type="match status" value="1"/>
</dbReference>
<keyword evidence="4" id="KW-1185">Reference proteome</keyword>
<gene>
    <name evidence="3" type="ORF">DSM106972_074820</name>
</gene>
<reference evidence="3" key="2">
    <citation type="journal article" date="2019" name="Genome Biol. Evol.">
        <title>Day and night: Metabolic profiles and evolutionary relationships of six axenic non-marine cyanobacteria.</title>
        <authorList>
            <person name="Will S.E."/>
            <person name="Henke P."/>
            <person name="Boedeker C."/>
            <person name="Huang S."/>
            <person name="Brinkmann H."/>
            <person name="Rohde M."/>
            <person name="Jarek M."/>
            <person name="Friedl T."/>
            <person name="Seufert S."/>
            <person name="Schumacher M."/>
            <person name="Overmann J."/>
            <person name="Neumann-Schaal M."/>
            <person name="Petersen J."/>
        </authorList>
    </citation>
    <scope>NUCLEOTIDE SEQUENCE [LARGE SCALE GENOMIC DNA]</scope>
    <source>
        <strain evidence="3">PCC 7102</strain>
    </source>
</reference>
<dbReference type="Gene3D" id="3.30.365.10">
    <property type="entry name" value="Aldehyde oxidase/xanthine dehydrogenase, molybdopterin binding domain"/>
    <property type="match status" value="2"/>
</dbReference>
<comment type="caution">
    <text evidence="3">The sequence shown here is derived from an EMBL/GenBank/DDBJ whole genome shotgun (WGS) entry which is preliminary data.</text>
</comment>
<feature type="domain" description="Aldehyde oxidase/xanthine dehydrogenase second molybdopterin binding" evidence="2">
    <location>
        <begin position="10"/>
        <end position="231"/>
    </location>
</feature>
<dbReference type="InterPro" id="IPR046867">
    <property type="entry name" value="AldOxase/xan_DH_MoCoBD2"/>
</dbReference>
<dbReference type="InterPro" id="IPR037165">
    <property type="entry name" value="AldOxase/xan_DH_Mopterin-bd_sf"/>
</dbReference>
<accession>A0A3S1CF85</accession>
<dbReference type="AlphaFoldDB" id="A0A3S1CF85"/>
<dbReference type="PANTHER" id="PTHR11908">
    <property type="entry name" value="XANTHINE DEHYDROGENASE"/>
    <property type="match status" value="1"/>
</dbReference>
<dbReference type="EMBL" id="RSCL01000024">
    <property type="protein sequence ID" value="RUT00354.1"/>
    <property type="molecule type" value="Genomic_DNA"/>
</dbReference>
<sequence>MLVRCSNFTVGYGVASATYPTNRQPASALAKILADGRVLIQIAATDIGTGTYTILTQVAAEALNVAPSKVQVQIGDTQFPKSPGSGGSWGAASYGSAVHEACMAVRSKLNASPGETYEQALARRNLKEISAQVESKPDGATKKYSMHAFGAQFAEVRVDPDLGMVKVTRFLGVFGAGRILNHKTAKSQMIGGIVWGISQALHEETHLDERYGNFVNNNLGEYHVPVNADIPNIDVMFLDEKYPYVNPLGVKGVGEIGIVGAGAAVANAIYHATGKRIRDLPITPDKLL</sequence>
<dbReference type="SUPFAM" id="SSF56003">
    <property type="entry name" value="Molybdenum cofactor-binding domain"/>
    <property type="match status" value="1"/>
</dbReference>
<evidence type="ECO:0000259" key="2">
    <source>
        <dbReference type="Pfam" id="PF20256"/>
    </source>
</evidence>
<reference evidence="3" key="1">
    <citation type="submission" date="2018-12" db="EMBL/GenBank/DDBJ databases">
        <authorList>
            <person name="Will S."/>
            <person name="Neumann-Schaal M."/>
            <person name="Henke P."/>
        </authorList>
    </citation>
    <scope>NUCLEOTIDE SEQUENCE</scope>
    <source>
        <strain evidence="3">PCC 7102</strain>
    </source>
</reference>
<keyword evidence="1" id="KW-0500">Molybdenum</keyword>
<dbReference type="Proteomes" id="UP000271624">
    <property type="component" value="Unassembled WGS sequence"/>
</dbReference>
<name>A0A3S1CF85_9CYAN</name>
<protein>
    <recommendedName>
        <fullName evidence="2">Aldehyde oxidase/xanthine dehydrogenase second molybdopterin binding domain-containing protein</fullName>
    </recommendedName>
</protein>
<dbReference type="GO" id="GO:0005506">
    <property type="term" value="F:iron ion binding"/>
    <property type="evidence" value="ECO:0007669"/>
    <property type="project" value="InterPro"/>
</dbReference>
<evidence type="ECO:0000256" key="1">
    <source>
        <dbReference type="ARBA" id="ARBA00022505"/>
    </source>
</evidence>
<evidence type="ECO:0000313" key="4">
    <source>
        <dbReference type="Proteomes" id="UP000271624"/>
    </source>
</evidence>
<evidence type="ECO:0000313" key="3">
    <source>
        <dbReference type="EMBL" id="RUT00354.1"/>
    </source>
</evidence>
<dbReference type="InterPro" id="IPR016208">
    <property type="entry name" value="Ald_Oxase/xanthine_DH-like"/>
</dbReference>